<dbReference type="Proteomes" id="UP000762676">
    <property type="component" value="Unassembled WGS sequence"/>
</dbReference>
<dbReference type="EMBL" id="BMAT01010375">
    <property type="protein sequence ID" value="GFS25727.1"/>
    <property type="molecule type" value="Genomic_DNA"/>
</dbReference>
<gene>
    <name evidence="3" type="ORF">ElyMa_005191200</name>
</gene>
<dbReference type="PANTHER" id="PTHR24401">
    <property type="entry name" value="SI:CH211-243P7.3-RELATED"/>
    <property type="match status" value="1"/>
</dbReference>
<dbReference type="AlphaFoldDB" id="A0AAV4JSH2"/>
<feature type="non-terminal residue" evidence="3">
    <location>
        <position position="1"/>
    </location>
</feature>
<dbReference type="PANTHER" id="PTHR24401:SF29">
    <property type="entry name" value="SI:CH211-243P7.3-RELATED"/>
    <property type="match status" value="1"/>
</dbReference>
<evidence type="ECO:0000259" key="2">
    <source>
        <dbReference type="Pfam" id="PF20499"/>
    </source>
</evidence>
<evidence type="ECO:0000313" key="3">
    <source>
        <dbReference type="EMBL" id="GFS25727.1"/>
    </source>
</evidence>
<dbReference type="InterPro" id="IPR046616">
    <property type="entry name" value="DUF6729"/>
</dbReference>
<reference evidence="3 4" key="1">
    <citation type="journal article" date="2021" name="Elife">
        <title>Chloroplast acquisition without the gene transfer in kleptoplastic sea slugs, Plakobranchus ocellatus.</title>
        <authorList>
            <person name="Maeda T."/>
            <person name="Takahashi S."/>
            <person name="Yoshida T."/>
            <person name="Shimamura S."/>
            <person name="Takaki Y."/>
            <person name="Nagai Y."/>
            <person name="Toyoda A."/>
            <person name="Suzuki Y."/>
            <person name="Arimoto A."/>
            <person name="Ishii H."/>
            <person name="Satoh N."/>
            <person name="Nishiyama T."/>
            <person name="Hasebe M."/>
            <person name="Maruyama T."/>
            <person name="Minagawa J."/>
            <person name="Obokata J."/>
            <person name="Shigenobu S."/>
        </authorList>
    </citation>
    <scope>NUCLEOTIDE SEQUENCE [LARGE SCALE GENOMIC DNA]</scope>
</reference>
<feature type="compositionally biased region" description="Low complexity" evidence="1">
    <location>
        <begin position="427"/>
        <end position="437"/>
    </location>
</feature>
<organism evidence="3 4">
    <name type="scientific">Elysia marginata</name>
    <dbReference type="NCBI Taxonomy" id="1093978"/>
    <lineage>
        <taxon>Eukaryota</taxon>
        <taxon>Metazoa</taxon>
        <taxon>Spiralia</taxon>
        <taxon>Lophotrochozoa</taxon>
        <taxon>Mollusca</taxon>
        <taxon>Gastropoda</taxon>
        <taxon>Heterobranchia</taxon>
        <taxon>Euthyneura</taxon>
        <taxon>Panpulmonata</taxon>
        <taxon>Sacoglossa</taxon>
        <taxon>Placobranchoidea</taxon>
        <taxon>Plakobranchidae</taxon>
        <taxon>Elysia</taxon>
    </lineage>
</organism>
<feature type="domain" description="DUF6729" evidence="2">
    <location>
        <begin position="1"/>
        <end position="102"/>
    </location>
</feature>
<accession>A0AAV4JSH2</accession>
<comment type="caution">
    <text evidence="3">The sequence shown here is derived from an EMBL/GenBank/DDBJ whole genome shotgun (WGS) entry which is preliminary data.</text>
</comment>
<dbReference type="Pfam" id="PF20499">
    <property type="entry name" value="DUF6729"/>
    <property type="match status" value="1"/>
</dbReference>
<feature type="region of interest" description="Disordered" evidence="1">
    <location>
        <begin position="411"/>
        <end position="453"/>
    </location>
</feature>
<evidence type="ECO:0000256" key="1">
    <source>
        <dbReference type="SAM" id="MobiDB-lite"/>
    </source>
</evidence>
<protein>
    <recommendedName>
        <fullName evidence="2">DUF6729 domain-containing protein</fullName>
    </recommendedName>
</protein>
<keyword evidence="4" id="KW-1185">Reference proteome</keyword>
<name>A0AAV4JSH2_9GAST</name>
<proteinExistence type="predicted"/>
<sequence>TVRRVIDRVDDYYIGTEYLECEKCHKKSPAWNQAILKQLGPAQHIEFPAVLSYKLALDRSIVRELRDRTLGNSPTMLQRKLQEHHYTNYLEKTIRYTHHVFVLTLLCLTFCTHCKYSPCHDNTNTCNPFVLFLFRYQCALGKFAAQFVSRPGSAAKALPPYRPMPTARWLLDVYVSDVHSRLDVLKAKVTSTFGTILKMGSNKRVVKKLAGEAAGTAAWSINVGSEHGQVLMSVLTASEASEGLSNMADGLMKRFESAGMPEPKLLYVNQDCCGKSHTEARNLFPKWKYLVVRLDIGHFMRRLASCVSSESAGAVNFQAYLLEGLVPWNEDRHAAAVVEHKKVHDYQLQCDVVAVATKLGVEPVASSLVWSTVLFYQHLGRPDKGEEEEEEAVPEVFEEEELEVEEAVDHILPPPPAASDDDDDDASSSTIIRSSPPQLMESPEAERHEESPLSEMVLVEPTWGADIDTNFRDPAGQGDLDRLMALARHLVEFRKVDVLSNKQVAETIDLYNHLADADKARLKYPARQRPFSVKRAYGSRAQSPSLSRLVEGMISLMTDLHLAEERTRDGRKDR</sequence>
<evidence type="ECO:0000313" key="4">
    <source>
        <dbReference type="Proteomes" id="UP000762676"/>
    </source>
</evidence>